<evidence type="ECO:0000256" key="3">
    <source>
        <dbReference type="ARBA" id="ARBA00022676"/>
    </source>
</evidence>
<keyword evidence="6 9" id="KW-1133">Transmembrane helix</keyword>
<accession>A0ABW0AQX6</accession>
<feature type="transmembrane region" description="Helical" evidence="9">
    <location>
        <begin position="162"/>
        <end position="182"/>
    </location>
</feature>
<feature type="transmembrane region" description="Helical" evidence="9">
    <location>
        <begin position="330"/>
        <end position="358"/>
    </location>
</feature>
<comment type="subcellular location">
    <subcellularLocation>
        <location evidence="1">Cell membrane</location>
        <topology evidence="1">Multi-pass membrane protein</topology>
    </subcellularLocation>
</comment>
<proteinExistence type="predicted"/>
<sequence length="577" mass="60764">MAPDTLSPAVTAVRPTRARTWARYGGLACTALTVGQQALLIAGGGGLLPGWQPWPLLLLAAPLLWWGRGRRAPAARHERLRAVAARVPGRAALALVLAMAVAVWAVLQDHEPWIGHEESVYANKARSWADPSMPAAGWGPYRPPGLPLLGSLALRVHADVGALRAVGLLLVLATLTLGYAIAARWTTPRRAALAMLLVLGGLGFLRRMPAFLNDTGSTGLLLVTVFILVRTVENPGSSRALLALPPVVLAAFYLRFGVVGNLCAIALAALLAYGPRAWLPHGRRLAAAGAVILLGLTPHFVYATQVTGWPLGLITWATSQAERSFMGDGFLYYLAIFPYRLAGDLGAVVMFAGLAATVRAARSLRAARREQGTPREQRTPREHGAPAGPGARDRRILFLGTTAVLVPVLLGFATDGEPRFVYLSVILLTVLGVDALATLADGVARPVLAAVTALALLAVPATAQVVAHGAMPGPMSQHRSTVPVARALAAGGAPCLLVTGYEPESGWYSGCDAMTYRQYRALDGPPSGTRVSFIRYERGRLQPSAAGVERLVGGLPSEERRIPTEGVLGTATVVTVG</sequence>
<gene>
    <name evidence="10" type="ORF">ACFPRH_25300</name>
</gene>
<evidence type="ECO:0000256" key="5">
    <source>
        <dbReference type="ARBA" id="ARBA00022692"/>
    </source>
</evidence>
<evidence type="ECO:0000313" key="11">
    <source>
        <dbReference type="Proteomes" id="UP001596160"/>
    </source>
</evidence>
<keyword evidence="11" id="KW-1185">Reference proteome</keyword>
<keyword evidence="5 9" id="KW-0812">Transmembrane</keyword>
<feature type="transmembrane region" description="Helical" evidence="9">
    <location>
        <begin position="420"/>
        <end position="440"/>
    </location>
</feature>
<feature type="transmembrane region" description="Helical" evidence="9">
    <location>
        <begin position="211"/>
        <end position="232"/>
    </location>
</feature>
<evidence type="ECO:0000256" key="6">
    <source>
        <dbReference type="ARBA" id="ARBA00022989"/>
    </source>
</evidence>
<evidence type="ECO:0000256" key="2">
    <source>
        <dbReference type="ARBA" id="ARBA00022475"/>
    </source>
</evidence>
<feature type="transmembrane region" description="Helical" evidence="9">
    <location>
        <begin position="87"/>
        <end position="107"/>
    </location>
</feature>
<protein>
    <submittedName>
        <fullName evidence="10">Glycosyltransferase</fullName>
    </submittedName>
</protein>
<dbReference type="EMBL" id="JBHSKP010000019">
    <property type="protein sequence ID" value="MFC5155055.1"/>
    <property type="molecule type" value="Genomic_DNA"/>
</dbReference>
<evidence type="ECO:0000256" key="4">
    <source>
        <dbReference type="ARBA" id="ARBA00022679"/>
    </source>
</evidence>
<keyword evidence="2" id="KW-1003">Cell membrane</keyword>
<evidence type="ECO:0000256" key="1">
    <source>
        <dbReference type="ARBA" id="ARBA00004651"/>
    </source>
</evidence>
<evidence type="ECO:0000256" key="7">
    <source>
        <dbReference type="ARBA" id="ARBA00023136"/>
    </source>
</evidence>
<keyword evidence="4" id="KW-0808">Transferase</keyword>
<dbReference type="PANTHER" id="PTHR33908:SF11">
    <property type="entry name" value="MEMBRANE PROTEIN"/>
    <property type="match status" value="1"/>
</dbReference>
<organism evidence="10 11">
    <name type="scientific">Streptomyces amakusaensis</name>
    <dbReference type="NCBI Taxonomy" id="67271"/>
    <lineage>
        <taxon>Bacteria</taxon>
        <taxon>Bacillati</taxon>
        <taxon>Actinomycetota</taxon>
        <taxon>Actinomycetes</taxon>
        <taxon>Kitasatosporales</taxon>
        <taxon>Streptomycetaceae</taxon>
        <taxon>Streptomyces</taxon>
    </lineage>
</organism>
<dbReference type="Proteomes" id="UP001596160">
    <property type="component" value="Unassembled WGS sequence"/>
</dbReference>
<keyword evidence="7 9" id="KW-0472">Membrane</keyword>
<reference evidence="11" key="1">
    <citation type="journal article" date="2019" name="Int. J. Syst. Evol. Microbiol.">
        <title>The Global Catalogue of Microorganisms (GCM) 10K type strain sequencing project: providing services to taxonomists for standard genome sequencing and annotation.</title>
        <authorList>
            <consortium name="The Broad Institute Genomics Platform"/>
            <consortium name="The Broad Institute Genome Sequencing Center for Infectious Disease"/>
            <person name="Wu L."/>
            <person name="Ma J."/>
        </authorList>
    </citation>
    <scope>NUCLEOTIDE SEQUENCE [LARGE SCALE GENOMIC DNA]</scope>
    <source>
        <strain evidence="11">PCU 266</strain>
    </source>
</reference>
<evidence type="ECO:0000256" key="9">
    <source>
        <dbReference type="SAM" id="Phobius"/>
    </source>
</evidence>
<feature type="compositionally biased region" description="Basic and acidic residues" evidence="8">
    <location>
        <begin position="367"/>
        <end position="384"/>
    </location>
</feature>
<evidence type="ECO:0000256" key="8">
    <source>
        <dbReference type="SAM" id="MobiDB-lite"/>
    </source>
</evidence>
<feature type="transmembrane region" description="Helical" evidence="9">
    <location>
        <begin position="285"/>
        <end position="303"/>
    </location>
</feature>
<feature type="transmembrane region" description="Helical" evidence="9">
    <location>
        <begin position="252"/>
        <end position="273"/>
    </location>
</feature>
<dbReference type="PANTHER" id="PTHR33908">
    <property type="entry name" value="MANNOSYLTRANSFERASE YKCB-RELATED"/>
    <property type="match status" value="1"/>
</dbReference>
<feature type="transmembrane region" description="Helical" evidence="9">
    <location>
        <begin position="396"/>
        <end position="414"/>
    </location>
</feature>
<feature type="transmembrane region" description="Helical" evidence="9">
    <location>
        <begin position="447"/>
        <end position="467"/>
    </location>
</feature>
<keyword evidence="3" id="KW-0328">Glycosyltransferase</keyword>
<feature type="region of interest" description="Disordered" evidence="8">
    <location>
        <begin position="366"/>
        <end position="392"/>
    </location>
</feature>
<dbReference type="InterPro" id="IPR050297">
    <property type="entry name" value="LipidA_mod_glycosyltrf_83"/>
</dbReference>
<name>A0ABW0AQX6_9ACTN</name>
<comment type="caution">
    <text evidence="10">The sequence shown here is derived from an EMBL/GenBank/DDBJ whole genome shotgun (WGS) entry which is preliminary data.</text>
</comment>
<evidence type="ECO:0000313" key="10">
    <source>
        <dbReference type="EMBL" id="MFC5155055.1"/>
    </source>
</evidence>
<feature type="transmembrane region" description="Helical" evidence="9">
    <location>
        <begin position="51"/>
        <end position="67"/>
    </location>
</feature>
<dbReference type="RefSeq" id="WP_344474567.1">
    <property type="nucleotide sequence ID" value="NZ_BAAASB010000004.1"/>
</dbReference>
<feature type="transmembrane region" description="Helical" evidence="9">
    <location>
        <begin position="24"/>
        <end position="45"/>
    </location>
</feature>